<feature type="transmembrane region" description="Helical" evidence="1">
    <location>
        <begin position="122"/>
        <end position="140"/>
    </location>
</feature>
<evidence type="ECO:0000313" key="2">
    <source>
        <dbReference type="EMBL" id="QGG48324.1"/>
    </source>
</evidence>
<accession>A0A5Q2MZB8</accession>
<evidence type="ECO:0000256" key="1">
    <source>
        <dbReference type="SAM" id="Phobius"/>
    </source>
</evidence>
<evidence type="ECO:0000313" key="3">
    <source>
        <dbReference type="Proteomes" id="UP000366051"/>
    </source>
</evidence>
<dbReference type="KEGG" id="hcv:FTV88_2226"/>
<feature type="transmembrane region" description="Helical" evidence="1">
    <location>
        <begin position="65"/>
        <end position="84"/>
    </location>
</feature>
<keyword evidence="1" id="KW-0472">Membrane</keyword>
<dbReference type="InterPro" id="IPR048147">
    <property type="entry name" value="CBO0543-like"/>
</dbReference>
<dbReference type="NCBIfam" id="NF041644">
    <property type="entry name" value="CBO0543_fam"/>
    <property type="match status" value="1"/>
</dbReference>
<sequence length="154" mass="17947">MIINIVLAFILPWIFGLLLYRKDKFIVLLTAPIASAVAFLFNELGFSLGYWLLYPIYDHVSISALPFNLGLYPVVASYFGYLLIRRSMNHLWLILLFPTALTAGEAIAHYLSLVMYFNGWNIGWTFVSYFAWIVIIYYYSKKIHPLLETYRNND</sequence>
<gene>
    <name evidence="2" type="ORF">FTV88_2226</name>
</gene>
<keyword evidence="3" id="KW-1185">Reference proteome</keyword>
<feature type="transmembrane region" description="Helical" evidence="1">
    <location>
        <begin position="91"/>
        <end position="116"/>
    </location>
</feature>
<feature type="transmembrane region" description="Helical" evidence="1">
    <location>
        <begin position="33"/>
        <end position="53"/>
    </location>
</feature>
<keyword evidence="1" id="KW-1133">Transmembrane helix</keyword>
<dbReference type="EMBL" id="CP045875">
    <property type="protein sequence ID" value="QGG48324.1"/>
    <property type="molecule type" value="Genomic_DNA"/>
</dbReference>
<feature type="transmembrane region" description="Helical" evidence="1">
    <location>
        <begin position="6"/>
        <end position="21"/>
    </location>
</feature>
<dbReference type="AlphaFoldDB" id="A0A5Q2MZB8"/>
<keyword evidence="1" id="KW-0812">Transmembrane</keyword>
<name>A0A5Q2MZB8_9FIRM</name>
<dbReference type="RefSeq" id="WP_162007995.1">
    <property type="nucleotide sequence ID" value="NZ_CP045875.1"/>
</dbReference>
<protein>
    <submittedName>
        <fullName evidence="2">Putative membrane protein</fullName>
    </submittedName>
</protein>
<organism evidence="2 3">
    <name type="scientific">Heliorestis convoluta</name>
    <dbReference type="NCBI Taxonomy" id="356322"/>
    <lineage>
        <taxon>Bacteria</taxon>
        <taxon>Bacillati</taxon>
        <taxon>Bacillota</taxon>
        <taxon>Clostridia</taxon>
        <taxon>Eubacteriales</taxon>
        <taxon>Heliobacteriaceae</taxon>
        <taxon>Heliorestis</taxon>
    </lineage>
</organism>
<dbReference type="Proteomes" id="UP000366051">
    <property type="component" value="Chromosome"/>
</dbReference>
<reference evidence="3" key="1">
    <citation type="submission" date="2019-11" db="EMBL/GenBank/DDBJ databases">
        <title>Genome sequence of Heliorestis convoluta strain HH, an alkaliphilic and minimalistic phototrophic bacterium from a soda lake in Egypt.</title>
        <authorList>
            <person name="Dewey E.D."/>
            <person name="Stokes L.M."/>
            <person name="Burchell B.M."/>
            <person name="Shaffer K.N."/>
            <person name="Huntington A.M."/>
            <person name="Baker J.M."/>
            <person name="Nadendla S."/>
            <person name="Giglio M.G."/>
            <person name="Touchman J.W."/>
            <person name="Blankenship R.E."/>
            <person name="Madigan M.T."/>
            <person name="Sattley W.M."/>
        </authorList>
    </citation>
    <scope>NUCLEOTIDE SEQUENCE [LARGE SCALE GENOMIC DNA]</scope>
    <source>
        <strain evidence="3">HH</strain>
    </source>
</reference>
<proteinExistence type="predicted"/>